<dbReference type="EMBL" id="CP002915">
    <property type="protein sequence ID" value="AEK29864.1"/>
    <property type="molecule type" value="Genomic_DNA"/>
</dbReference>
<reference evidence="2 3" key="1">
    <citation type="journal article" date="2011" name="J. Bacteriol.">
        <title>Genome Sequence of the Probiotic Strain Bifidobacterium animalis subsp. lactis CNCM I-2494.</title>
        <authorList>
            <person name="Chervaux C."/>
            <person name="Grimaldi C."/>
            <person name="Bolotin A."/>
            <person name="Quinquis B."/>
            <person name="Legrain-Raspaud S."/>
            <person name="van Hylckama Vlieg J.E."/>
            <person name="Denariaz G."/>
            <person name="Smokvina T."/>
        </authorList>
    </citation>
    <scope>NUCLEOTIDE SEQUENCE [LARGE SCALE GENOMIC DNA]</scope>
    <source>
        <strain evidence="2 3">CNCM I-2494</strain>
    </source>
</reference>
<evidence type="ECO:0000313" key="3">
    <source>
        <dbReference type="Proteomes" id="UP000008394"/>
    </source>
</evidence>
<proteinExistence type="predicted"/>
<keyword evidence="1" id="KW-0732">Signal</keyword>
<feature type="signal peptide" evidence="1">
    <location>
        <begin position="1"/>
        <end position="23"/>
    </location>
</feature>
<evidence type="ECO:0000256" key="1">
    <source>
        <dbReference type="SAM" id="SignalP"/>
    </source>
</evidence>
<sequence>MQTRHRFLSVCARTVAVALTTLAFVGVTACSAPRIAGRSEQEQELGTCERFLETAQSYSNTMGDANIPLYLRYFTASLAQHDWLNVALQCPSQFGDATMRSAQAQHFTRLAANHFGFAYAPLTVTKLDTVDSLDLPGEALATIALAEDRAGFAAEVLAGRYDSFTPTSANTSSDAEFVRRLASNATLLTMSDNHKEAAARLTMLSKGAQDIRRKVYDTRMLTTSEVNATDPATGLRTRTPAIVEMDCAREQLQRIDDLPASDIATAQSQSSDALLQLSLLIATHAVTAFGLGYPSADYALFAS</sequence>
<dbReference type="Proteomes" id="UP000008394">
    <property type="component" value="Chromosome"/>
</dbReference>
<accession>A0A806FLE6</accession>
<organism evidence="2 3">
    <name type="scientific">Bifidobacterium animalis subsp. lactis CNCM I-2494</name>
    <dbReference type="NCBI Taxonomy" id="1042403"/>
    <lineage>
        <taxon>Bacteria</taxon>
        <taxon>Bacillati</taxon>
        <taxon>Actinomycetota</taxon>
        <taxon>Actinomycetes</taxon>
        <taxon>Bifidobacteriales</taxon>
        <taxon>Bifidobacteriaceae</taxon>
        <taxon>Bifidobacterium</taxon>
    </lineage>
</organism>
<evidence type="ECO:0000313" key="2">
    <source>
        <dbReference type="EMBL" id="AEK29864.1"/>
    </source>
</evidence>
<keyword evidence="2" id="KW-0449">Lipoprotein</keyword>
<dbReference type="GeneID" id="29695768"/>
<feature type="chain" id="PRO_5039571078" evidence="1">
    <location>
        <begin position="24"/>
        <end position="303"/>
    </location>
</feature>
<dbReference type="AlphaFoldDB" id="A0A806FLE6"/>
<dbReference type="KEGG" id="bnm:BALAC2494_00721"/>
<dbReference type="RefSeq" id="WP_004268624.1">
    <property type="nucleotide sequence ID" value="NC_017215.1"/>
</dbReference>
<gene>
    <name evidence="2" type="ORF">BALAC2494_00721</name>
</gene>
<dbReference type="PROSITE" id="PS51257">
    <property type="entry name" value="PROKAR_LIPOPROTEIN"/>
    <property type="match status" value="1"/>
</dbReference>
<name>A0A806FLE6_BIFAN</name>
<protein>
    <submittedName>
        <fullName evidence="2">Lipoprotein</fullName>
    </submittedName>
</protein>